<sequence length="883" mass="98380">MFNPFKFSLALCLGLAISLSWQNLFLPSPAIANLTLPCNSYLRLCGAISSNYNSLELLQQGKSLYETEQFAEAINIWQQAERNFAAQKDTLNQSLTLSFLSLAYQKLGDRQSAQSTINQSLNLLQTIPDSNREKYRVLATAFNTQGRLQQLLGQTENALSTLQQATAAYQKAGDEPGKIGSLINQAQTLQTLGFYQRSAKILTDLEQNIQTQTNADIKLKGLLSLSAILRTNGDLEKSQELGKQALEIAEKLSFPSALTTALINLGNTELALARRIEAVAEDTADKQQIQQRKAAALAAYQKAVNLANSSNLKLQAQVNEMRLFLETKQASEAESLWREIQSELAQIPASRSKVFSQINLANSMLESIHSNLELTQPQSLAKLLANAVQEAKTLADKRAESYALGTLGELYEKTGQFRDAEELTKQALQQANSINATDISYLWEWQLGRLYKTQKSWENAIASYTTAINTLKSLRSDLVNINPEVQFTFRDSVEPVYRELVDLLLQPQAEVNQTKLLQARQVIESLQLAELDNFFREACLDAKPEQIDKLDVKAAVIYPVILPDRLEIIVSLPQQPLKNYKISIPQNQVESTIHQLEQALAIRHSNQANRLQISQQVYDWLIRPMQADLQTSGVQTLVFVLDGALRNIPMAALHNGKQYLIEEYNIALTPGLQLLKTQPLSRERLRALTGGLSEEREGYSALPGVKLELQQINAEVPGITLLNQDFTSATLEKQVAELPFPVVHLATHGQFSSNFKQTFILAWDGPINVKQLDNLLKSRNPNLPSEIELLVLSACETATGDNRAALGLAGVAVRAGARSTLATLWKVSDESTAVLMTEFYRELTTPGTSKAEALRRAQIRLLNNRNYRNPYFWAPYVLVGNWL</sequence>
<gene>
    <name evidence="3" type="ORF">ACE1CA_11435</name>
</gene>
<keyword evidence="4" id="KW-1185">Reference proteome</keyword>
<reference evidence="3 4" key="1">
    <citation type="submission" date="2024-09" db="EMBL/GenBank/DDBJ databases">
        <title>Floridaenema gen nov. (Aerosakkonemataceae, Aerosakkonematales ord. nov., Cyanobacteria) from benthic tropical and subtropical fresh waters, with the description of four new species.</title>
        <authorList>
            <person name="Moretto J.A."/>
            <person name="Berthold D.E."/>
            <person name="Lefler F.W."/>
            <person name="Huang I.-S."/>
            <person name="Laughinghouse H. IV."/>
        </authorList>
    </citation>
    <scope>NUCLEOTIDE SEQUENCE [LARGE SCALE GENOMIC DNA]</scope>
    <source>
        <strain evidence="3 4">BLCC-F167</strain>
    </source>
</reference>
<dbReference type="PANTHER" id="PTHR10098:SF112">
    <property type="entry name" value="SLR0380 PROTEIN"/>
    <property type="match status" value="1"/>
</dbReference>
<evidence type="ECO:0000259" key="2">
    <source>
        <dbReference type="Pfam" id="PF12770"/>
    </source>
</evidence>
<dbReference type="Gene3D" id="1.25.40.10">
    <property type="entry name" value="Tetratricopeptide repeat domain"/>
    <property type="match status" value="3"/>
</dbReference>
<dbReference type="InterPro" id="IPR019734">
    <property type="entry name" value="TPR_rpt"/>
</dbReference>
<dbReference type="InterPro" id="IPR011990">
    <property type="entry name" value="TPR-like_helical_dom_sf"/>
</dbReference>
<evidence type="ECO:0000256" key="1">
    <source>
        <dbReference type="SAM" id="SignalP"/>
    </source>
</evidence>
<comment type="caution">
    <text evidence="3">The sequence shown here is derived from an EMBL/GenBank/DDBJ whole genome shotgun (WGS) entry which is preliminary data.</text>
</comment>
<organism evidence="3 4">
    <name type="scientific">Floridaenema evergladense BLCC-F167</name>
    <dbReference type="NCBI Taxonomy" id="3153639"/>
    <lineage>
        <taxon>Bacteria</taxon>
        <taxon>Bacillati</taxon>
        <taxon>Cyanobacteriota</taxon>
        <taxon>Cyanophyceae</taxon>
        <taxon>Oscillatoriophycideae</taxon>
        <taxon>Aerosakkonematales</taxon>
        <taxon>Aerosakkonemataceae</taxon>
        <taxon>Floridanema</taxon>
        <taxon>Floridanema evergladense</taxon>
    </lineage>
</organism>
<dbReference type="InterPro" id="IPR024983">
    <property type="entry name" value="CHAT_dom"/>
</dbReference>
<dbReference type="RefSeq" id="WP_413277554.1">
    <property type="nucleotide sequence ID" value="NZ_JBHFNT010000095.1"/>
</dbReference>
<feature type="signal peptide" evidence="1">
    <location>
        <begin position="1"/>
        <end position="32"/>
    </location>
</feature>
<evidence type="ECO:0000313" key="3">
    <source>
        <dbReference type="EMBL" id="MFB2835133.1"/>
    </source>
</evidence>
<feature type="domain" description="CHAT" evidence="2">
    <location>
        <begin position="613"/>
        <end position="881"/>
    </location>
</feature>
<dbReference type="PANTHER" id="PTHR10098">
    <property type="entry name" value="RAPSYN-RELATED"/>
    <property type="match status" value="1"/>
</dbReference>
<proteinExistence type="predicted"/>
<dbReference type="SMART" id="SM00028">
    <property type="entry name" value="TPR"/>
    <property type="match status" value="6"/>
</dbReference>
<name>A0ABV4WJ64_9CYAN</name>
<dbReference type="EMBL" id="JBHFNT010000095">
    <property type="protein sequence ID" value="MFB2835133.1"/>
    <property type="molecule type" value="Genomic_DNA"/>
</dbReference>
<dbReference type="Proteomes" id="UP001576780">
    <property type="component" value="Unassembled WGS sequence"/>
</dbReference>
<dbReference type="SUPFAM" id="SSF48452">
    <property type="entry name" value="TPR-like"/>
    <property type="match status" value="3"/>
</dbReference>
<accession>A0ABV4WJ64</accession>
<evidence type="ECO:0000313" key="4">
    <source>
        <dbReference type="Proteomes" id="UP001576780"/>
    </source>
</evidence>
<dbReference type="Pfam" id="PF12770">
    <property type="entry name" value="CHAT"/>
    <property type="match status" value="1"/>
</dbReference>
<keyword evidence="1" id="KW-0732">Signal</keyword>
<protein>
    <submittedName>
        <fullName evidence="3">CHAT domain-containing protein</fullName>
    </submittedName>
</protein>
<feature type="chain" id="PRO_5045768796" evidence="1">
    <location>
        <begin position="33"/>
        <end position="883"/>
    </location>
</feature>